<dbReference type="SFLD" id="SFLDS00029">
    <property type="entry name" value="Radical_SAM"/>
    <property type="match status" value="1"/>
</dbReference>
<keyword evidence="2" id="KW-0004">4Fe-4S</keyword>
<keyword evidence="9" id="KW-0413">Isomerase</keyword>
<dbReference type="Pfam" id="PF04055">
    <property type="entry name" value="Radical_SAM"/>
    <property type="match status" value="1"/>
</dbReference>
<evidence type="ECO:0000313" key="9">
    <source>
        <dbReference type="EMBL" id="MPM94104.1"/>
    </source>
</evidence>
<protein>
    <submittedName>
        <fullName evidence="9">L-lysine 2,3-aminomutase</fullName>
        <ecNumber evidence="9">5.4.3.2</ecNumber>
    </submittedName>
</protein>
<dbReference type="Gene3D" id="3.20.20.70">
    <property type="entry name" value="Aldolase class I"/>
    <property type="match status" value="1"/>
</dbReference>
<dbReference type="InterPro" id="IPR058240">
    <property type="entry name" value="rSAM_sf"/>
</dbReference>
<keyword evidence="5" id="KW-0663">Pyridoxal phosphate</keyword>
<dbReference type="PANTHER" id="PTHR30538:SF0">
    <property type="entry name" value="L-LYSINE 2,3-AMINOMUTASE AQ_1632-RELATED"/>
    <property type="match status" value="1"/>
</dbReference>
<evidence type="ECO:0000256" key="5">
    <source>
        <dbReference type="ARBA" id="ARBA00022898"/>
    </source>
</evidence>
<dbReference type="InterPro" id="IPR013785">
    <property type="entry name" value="Aldolase_TIM"/>
</dbReference>
<dbReference type="GO" id="GO:0051539">
    <property type="term" value="F:4 iron, 4 sulfur cluster binding"/>
    <property type="evidence" value="ECO:0007669"/>
    <property type="project" value="UniProtKB-KW"/>
</dbReference>
<comment type="caution">
    <text evidence="9">The sequence shown here is derived from an EMBL/GenBank/DDBJ whole genome shotgun (WGS) entry which is preliminary data.</text>
</comment>
<dbReference type="CDD" id="cd01335">
    <property type="entry name" value="Radical_SAM"/>
    <property type="match status" value="1"/>
</dbReference>
<dbReference type="GO" id="GO:0050066">
    <property type="term" value="F:L-lysine 2,3-aminomutase activity"/>
    <property type="evidence" value="ECO:0007669"/>
    <property type="project" value="UniProtKB-EC"/>
</dbReference>
<reference evidence="9" key="1">
    <citation type="submission" date="2019-08" db="EMBL/GenBank/DDBJ databases">
        <authorList>
            <person name="Kucharzyk K."/>
            <person name="Murdoch R.W."/>
            <person name="Higgins S."/>
            <person name="Loffler F."/>
        </authorList>
    </citation>
    <scope>NUCLEOTIDE SEQUENCE</scope>
</reference>
<organism evidence="9">
    <name type="scientific">bioreactor metagenome</name>
    <dbReference type="NCBI Taxonomy" id="1076179"/>
    <lineage>
        <taxon>unclassified sequences</taxon>
        <taxon>metagenomes</taxon>
        <taxon>ecological metagenomes</taxon>
    </lineage>
</organism>
<keyword evidence="6" id="KW-0408">Iron</keyword>
<dbReference type="AlphaFoldDB" id="A0A645DX43"/>
<keyword evidence="3" id="KW-0949">S-adenosyl-L-methionine</keyword>
<keyword evidence="4" id="KW-0479">Metal-binding</keyword>
<evidence type="ECO:0000256" key="2">
    <source>
        <dbReference type="ARBA" id="ARBA00022485"/>
    </source>
</evidence>
<dbReference type="InterPro" id="IPR003739">
    <property type="entry name" value="Lys_aminomutase/Glu_NH3_mut"/>
</dbReference>
<evidence type="ECO:0000256" key="1">
    <source>
        <dbReference type="ARBA" id="ARBA00001933"/>
    </source>
</evidence>
<dbReference type="InterPro" id="IPR007197">
    <property type="entry name" value="rSAM"/>
</dbReference>
<keyword evidence="7" id="KW-0411">Iron-sulfur</keyword>
<evidence type="ECO:0000256" key="3">
    <source>
        <dbReference type="ARBA" id="ARBA00022691"/>
    </source>
</evidence>
<name>A0A645DX43_9ZZZZ</name>
<dbReference type="PIRSF" id="PIRSF004911">
    <property type="entry name" value="DUF160"/>
    <property type="match status" value="1"/>
</dbReference>
<evidence type="ECO:0000256" key="4">
    <source>
        <dbReference type="ARBA" id="ARBA00022723"/>
    </source>
</evidence>
<proteinExistence type="predicted"/>
<feature type="domain" description="Radical SAM core" evidence="8">
    <location>
        <begin position="92"/>
        <end position="311"/>
    </location>
</feature>
<comment type="cofactor">
    <cofactor evidence="1">
        <name>pyridoxal 5'-phosphate</name>
        <dbReference type="ChEBI" id="CHEBI:597326"/>
    </cofactor>
</comment>
<accession>A0A645DX43</accession>
<dbReference type="EC" id="5.4.3.2" evidence="9"/>
<sequence>MNNKELLKKNVTKAEDLNLYMNLTKEEEVKMNEILEKYPMSITPYYLSLIDFDDPEDPIKKMCIPSIEETDLSGSFDTSGEADNTIITGMQHKYEQTVIVLSTNHCAMYCRHCFRKRLIGLSDEEIAKHFQEMLAYVKNHEKISNVLISGGDSFLNSNSKIEKFLSALCDIPHIDLIRFGTRIPVVYPERITRDNELKEILSKYGEKKQIYVVTQFNHPREVTKEAAEAVKYLREAGVIVKNQTVLLRGVNDSIEILGELLKNITAIGIVPYYVFQCRPVTGVKNQFQVPLKEGIDIVEGAKNLQNGQGKCFKYCLSTTRGKIEIIGKTGENEMVFKFHQAKYKEDRGRIFIEKVTDDQTWIY</sequence>
<dbReference type="EMBL" id="VSSQ01040794">
    <property type="protein sequence ID" value="MPM94104.1"/>
    <property type="molecule type" value="Genomic_DNA"/>
</dbReference>
<dbReference type="GO" id="GO:0046872">
    <property type="term" value="F:metal ion binding"/>
    <property type="evidence" value="ECO:0007669"/>
    <property type="project" value="UniProtKB-KW"/>
</dbReference>
<dbReference type="SFLD" id="SFLDG01070">
    <property type="entry name" value="PLP-dependent"/>
    <property type="match status" value="1"/>
</dbReference>
<evidence type="ECO:0000259" key="8">
    <source>
        <dbReference type="PROSITE" id="PS51918"/>
    </source>
</evidence>
<dbReference type="SUPFAM" id="SSF102114">
    <property type="entry name" value="Radical SAM enzymes"/>
    <property type="match status" value="1"/>
</dbReference>
<dbReference type="NCBIfam" id="TIGR00238">
    <property type="entry name" value="KamA family radical SAM protein"/>
    <property type="match status" value="1"/>
</dbReference>
<dbReference type="PANTHER" id="PTHR30538">
    <property type="entry name" value="LYSINE 2,3-AMINOMUTASE-RELATED"/>
    <property type="match status" value="1"/>
</dbReference>
<gene>
    <name evidence="9" type="primary">kamA_22</name>
    <name evidence="9" type="ORF">SDC9_141247</name>
</gene>
<dbReference type="PROSITE" id="PS51918">
    <property type="entry name" value="RADICAL_SAM"/>
    <property type="match status" value="1"/>
</dbReference>
<evidence type="ECO:0000256" key="6">
    <source>
        <dbReference type="ARBA" id="ARBA00023004"/>
    </source>
</evidence>
<evidence type="ECO:0000256" key="7">
    <source>
        <dbReference type="ARBA" id="ARBA00023014"/>
    </source>
</evidence>